<evidence type="ECO:0000259" key="1">
    <source>
        <dbReference type="Pfam" id="PF00296"/>
    </source>
</evidence>
<comment type="caution">
    <text evidence="2">The sequence shown here is derived from an EMBL/GenBank/DDBJ whole genome shotgun (WGS) entry which is preliminary data.</text>
</comment>
<accession>A0ABX3TZY6</accession>
<dbReference type="InterPro" id="IPR024003">
    <property type="entry name" value="Luciferase-like_KPN01858"/>
</dbReference>
<reference evidence="2 3" key="1">
    <citation type="journal article" date="2017" name="Int. J. Syst. Evol. Microbiol.">
        <title>Rouxiella badensis sp. nov. and Rouxiella silvae sp. nov. isolated from peat bog soil in Germany and emendation of the genus description.</title>
        <authorList>
            <person name="Le Fleche-Mateos A."/>
            <person name="Kugler J.H."/>
            <person name="Hansen S.H."/>
            <person name="Syldatk C."/>
            <person name="Hausmann R."/>
            <person name="Lomprez F."/>
            <person name="Vandenbogaert M."/>
            <person name="Manuguerra J.C."/>
            <person name="Grimont P.A."/>
        </authorList>
    </citation>
    <scope>NUCLEOTIDE SEQUENCE [LARGE SCALE GENOMIC DNA]</scope>
    <source>
        <strain evidence="2 3">213</strain>
    </source>
</reference>
<protein>
    <submittedName>
        <fullName evidence="2">Luciferase</fullName>
    </submittedName>
</protein>
<organism evidence="2 3">
    <name type="scientific">Rouxiella silvae</name>
    <dbReference type="NCBI Taxonomy" id="1646373"/>
    <lineage>
        <taxon>Bacteria</taxon>
        <taxon>Pseudomonadati</taxon>
        <taxon>Pseudomonadota</taxon>
        <taxon>Gammaproteobacteria</taxon>
        <taxon>Enterobacterales</taxon>
        <taxon>Yersiniaceae</taxon>
        <taxon>Rouxiella</taxon>
    </lineage>
</organism>
<dbReference type="SUPFAM" id="SSF51679">
    <property type="entry name" value="Bacterial luciferase-like"/>
    <property type="match status" value="1"/>
</dbReference>
<gene>
    <name evidence="2" type="ORF">BS639_13260</name>
</gene>
<keyword evidence="3" id="KW-1185">Reference proteome</keyword>
<dbReference type="InterPro" id="IPR050766">
    <property type="entry name" value="Bact_Lucif_Oxidored"/>
</dbReference>
<evidence type="ECO:0000313" key="3">
    <source>
        <dbReference type="Proteomes" id="UP000192722"/>
    </source>
</evidence>
<dbReference type="PANTHER" id="PTHR30137">
    <property type="entry name" value="LUCIFERASE-LIKE MONOOXYGENASE"/>
    <property type="match status" value="1"/>
</dbReference>
<dbReference type="NCBIfam" id="TIGR04027">
    <property type="entry name" value="LLM_KPN_01858"/>
    <property type="match status" value="1"/>
</dbReference>
<dbReference type="Gene3D" id="3.20.20.30">
    <property type="entry name" value="Luciferase-like domain"/>
    <property type="match status" value="1"/>
</dbReference>
<dbReference type="InterPro" id="IPR011251">
    <property type="entry name" value="Luciferase-like_dom"/>
</dbReference>
<dbReference type="PANTHER" id="PTHR30137:SF15">
    <property type="entry name" value="BLL6902 PROTEIN"/>
    <property type="match status" value="1"/>
</dbReference>
<name>A0ABX3TZY6_9GAMM</name>
<evidence type="ECO:0000313" key="2">
    <source>
        <dbReference type="EMBL" id="ORJ20817.1"/>
    </source>
</evidence>
<dbReference type="EMBL" id="MRWD01000029">
    <property type="protein sequence ID" value="ORJ20817.1"/>
    <property type="molecule type" value="Genomic_DNA"/>
</dbReference>
<sequence>MSQAASKISPKRLGFFTRLLDDTSPQERYRLATEQIAHAEQQGFDSAWIAQHHFHRDEGGLPAPLVFLAYVAANTRHIRLGTGVITLAMENALRVAEDASVLDLLSGGRLEIGLGSGGTASSFIPFGLNIDTRGEAFGKNLDILRHAWAGKALEGEDNQLYPPAQQLNRRLWQATFSPEGGARAGAAGDGLMLSRTQPRPEGQQGLPLDVLQNRIIDAYLEALPAGVEPRILGSRTAFVSDDADEARRLAAKGLQRQADGARAAGNRFSGNTLDEHIAAFDVHLGTADQVIASLQRDTALARVTDLAFQVHSIDPPHPYILRSIELIAKKVAPALGWVRRTPKNIAKPQPLHQELSRETL</sequence>
<dbReference type="Pfam" id="PF00296">
    <property type="entry name" value="Bac_luciferase"/>
    <property type="match status" value="1"/>
</dbReference>
<feature type="domain" description="Luciferase-like" evidence="1">
    <location>
        <begin position="22"/>
        <end position="292"/>
    </location>
</feature>
<dbReference type="Proteomes" id="UP000192722">
    <property type="component" value="Unassembled WGS sequence"/>
</dbReference>
<dbReference type="InterPro" id="IPR036661">
    <property type="entry name" value="Luciferase-like_sf"/>
</dbReference>
<proteinExistence type="predicted"/>